<accession>A0AC34G9H9</accession>
<reference evidence="2" key="1">
    <citation type="submission" date="2022-11" db="UniProtKB">
        <authorList>
            <consortium name="WormBaseParasite"/>
        </authorList>
    </citation>
    <scope>IDENTIFICATION</scope>
</reference>
<organism evidence="1 2">
    <name type="scientific">Panagrolaimus sp. ES5</name>
    <dbReference type="NCBI Taxonomy" id="591445"/>
    <lineage>
        <taxon>Eukaryota</taxon>
        <taxon>Metazoa</taxon>
        <taxon>Ecdysozoa</taxon>
        <taxon>Nematoda</taxon>
        <taxon>Chromadorea</taxon>
        <taxon>Rhabditida</taxon>
        <taxon>Tylenchina</taxon>
        <taxon>Panagrolaimomorpha</taxon>
        <taxon>Panagrolaimoidea</taxon>
        <taxon>Panagrolaimidae</taxon>
        <taxon>Panagrolaimus</taxon>
    </lineage>
</organism>
<sequence length="144" mass="15188">MFYKNLQHKITNNDNNDKYEFSVFGIGVVVVFAAAAASFFSFSFVVFVSAVVDSFFIVVVAGDTVAEEGVASTLTVEDFSVVVCTVVVGAEVSVFVEEAIVVEGVVVGVATGVVTTFLVVDIVVFGFNVVVDVVKEEDVGVVVV</sequence>
<evidence type="ECO:0000313" key="1">
    <source>
        <dbReference type="Proteomes" id="UP000887579"/>
    </source>
</evidence>
<protein>
    <submittedName>
        <fullName evidence="2">Transmembrane protein</fullName>
    </submittedName>
</protein>
<dbReference type="Proteomes" id="UP000887579">
    <property type="component" value="Unplaced"/>
</dbReference>
<dbReference type="WBParaSite" id="ES5_v2.g26377.t1">
    <property type="protein sequence ID" value="ES5_v2.g26377.t1"/>
    <property type="gene ID" value="ES5_v2.g26377"/>
</dbReference>
<proteinExistence type="predicted"/>
<name>A0AC34G9H9_9BILA</name>
<evidence type="ECO:0000313" key="2">
    <source>
        <dbReference type="WBParaSite" id="ES5_v2.g26377.t1"/>
    </source>
</evidence>